<dbReference type="CDD" id="cd00018">
    <property type="entry name" value="AP2"/>
    <property type="match status" value="1"/>
</dbReference>
<comment type="subcellular location">
    <subcellularLocation>
        <location evidence="1">Nucleus</location>
    </subcellularLocation>
</comment>
<name>A0A314KTT5_NICAT</name>
<dbReference type="GO" id="GO:0003677">
    <property type="term" value="F:DNA binding"/>
    <property type="evidence" value="ECO:0007669"/>
    <property type="project" value="UniProtKB-KW"/>
</dbReference>
<dbReference type="InterPro" id="IPR001471">
    <property type="entry name" value="AP2/ERF_dom"/>
</dbReference>
<keyword evidence="6" id="KW-0804">Transcription</keyword>
<feature type="domain" description="AP2/ERF" evidence="9">
    <location>
        <begin position="161"/>
        <end position="218"/>
    </location>
</feature>
<dbReference type="GO" id="GO:0009873">
    <property type="term" value="P:ethylene-activated signaling pathway"/>
    <property type="evidence" value="ECO:0007669"/>
    <property type="project" value="UniProtKB-KW"/>
</dbReference>
<keyword evidence="4" id="KW-0805">Transcription regulation</keyword>
<keyword evidence="11" id="KW-1185">Reference proteome</keyword>
<feature type="region of interest" description="Disordered" evidence="8">
    <location>
        <begin position="1"/>
        <end position="26"/>
    </location>
</feature>
<dbReference type="GO" id="GO:0003700">
    <property type="term" value="F:DNA-binding transcription factor activity"/>
    <property type="evidence" value="ECO:0007669"/>
    <property type="project" value="InterPro"/>
</dbReference>
<sequence length="290" mass="32134">MQRSNKRFREDGTSYTDQNNQQFPHFPRLTGEEEYSVMVSALKNVINGSTPMENNNTQHFNLFSPFQYSTATSTATTVTAYSSPSNSMSTIEQGNVVSPILGVPAEQEPCPFCRIKGCLGCDIFGTTSSAAVTFAESKVVAGDDNKKKSTTIAIAKKKKKNYRGVRQRPWGKWAAEIRDPRKAARVWLGTFNTAEEAARAYDKAAIEFRGPRAKLNFSFADYTETQEQQSASSSSPQQLPEPQLQQGNNAEFGSEIWDQLMGDNEIQDWLTMMNFNGDSSDSTSGNVHSV</sequence>
<dbReference type="GeneID" id="109206850"/>
<evidence type="ECO:0000313" key="11">
    <source>
        <dbReference type="Proteomes" id="UP000187609"/>
    </source>
</evidence>
<dbReference type="SMART" id="SM00380">
    <property type="entry name" value="AP2"/>
    <property type="match status" value="1"/>
</dbReference>
<dbReference type="PROSITE" id="PS51032">
    <property type="entry name" value="AP2_ERF"/>
    <property type="match status" value="1"/>
</dbReference>
<keyword evidence="7" id="KW-0539">Nucleus</keyword>
<dbReference type="PANTHER" id="PTHR31190:SF181">
    <property type="entry name" value="OS02G0764700 PROTEIN"/>
    <property type="match status" value="1"/>
</dbReference>
<evidence type="ECO:0000256" key="7">
    <source>
        <dbReference type="ARBA" id="ARBA00023242"/>
    </source>
</evidence>
<dbReference type="Gramene" id="OIT32776">
    <property type="protein sequence ID" value="OIT32776"/>
    <property type="gene ID" value="A4A49_08106"/>
</dbReference>
<dbReference type="KEGG" id="nau:109206850"/>
<dbReference type="InterPro" id="IPR044808">
    <property type="entry name" value="ERF_plant"/>
</dbReference>
<keyword evidence="3" id="KW-0611">Plant defense</keyword>
<evidence type="ECO:0000256" key="1">
    <source>
        <dbReference type="ARBA" id="ARBA00004123"/>
    </source>
</evidence>
<protein>
    <submittedName>
        <fullName evidence="10">Ethylene-responsive transcription factor erf109</fullName>
    </submittedName>
</protein>
<feature type="compositionally biased region" description="Low complexity" evidence="8">
    <location>
        <begin position="226"/>
        <end position="246"/>
    </location>
</feature>
<dbReference type="PANTHER" id="PTHR31190">
    <property type="entry name" value="DNA-BINDING DOMAIN"/>
    <property type="match status" value="1"/>
</dbReference>
<dbReference type="GO" id="GO:0005634">
    <property type="term" value="C:nucleus"/>
    <property type="evidence" value="ECO:0007669"/>
    <property type="project" value="UniProtKB-SubCell"/>
</dbReference>
<accession>A0A314KTT5</accession>
<comment type="caution">
    <text evidence="10">The sequence shown here is derived from an EMBL/GenBank/DDBJ whole genome shotgun (WGS) entry which is preliminary data.</text>
</comment>
<dbReference type="GO" id="GO:0006952">
    <property type="term" value="P:defense response"/>
    <property type="evidence" value="ECO:0007669"/>
    <property type="project" value="UniProtKB-KW"/>
</dbReference>
<organism evidence="10 11">
    <name type="scientific">Nicotiana attenuata</name>
    <name type="common">Coyote tobacco</name>
    <dbReference type="NCBI Taxonomy" id="49451"/>
    <lineage>
        <taxon>Eukaryota</taxon>
        <taxon>Viridiplantae</taxon>
        <taxon>Streptophyta</taxon>
        <taxon>Embryophyta</taxon>
        <taxon>Tracheophyta</taxon>
        <taxon>Spermatophyta</taxon>
        <taxon>Magnoliopsida</taxon>
        <taxon>eudicotyledons</taxon>
        <taxon>Gunneridae</taxon>
        <taxon>Pentapetalae</taxon>
        <taxon>asterids</taxon>
        <taxon>lamiids</taxon>
        <taxon>Solanales</taxon>
        <taxon>Solanaceae</taxon>
        <taxon>Nicotianoideae</taxon>
        <taxon>Nicotianeae</taxon>
        <taxon>Nicotiana</taxon>
    </lineage>
</organism>
<dbReference type="Pfam" id="PF00847">
    <property type="entry name" value="AP2"/>
    <property type="match status" value="1"/>
</dbReference>
<keyword evidence="2" id="KW-0936">Ethylene signaling pathway</keyword>
<evidence type="ECO:0000256" key="5">
    <source>
        <dbReference type="ARBA" id="ARBA00023125"/>
    </source>
</evidence>
<evidence type="ECO:0000256" key="3">
    <source>
        <dbReference type="ARBA" id="ARBA00022821"/>
    </source>
</evidence>
<evidence type="ECO:0000256" key="6">
    <source>
        <dbReference type="ARBA" id="ARBA00023163"/>
    </source>
</evidence>
<dbReference type="Proteomes" id="UP000187609">
    <property type="component" value="Unassembled WGS sequence"/>
</dbReference>
<evidence type="ECO:0000256" key="4">
    <source>
        <dbReference type="ARBA" id="ARBA00023015"/>
    </source>
</evidence>
<dbReference type="Gene3D" id="3.30.730.10">
    <property type="entry name" value="AP2/ERF domain"/>
    <property type="match status" value="1"/>
</dbReference>
<dbReference type="SUPFAM" id="SSF54171">
    <property type="entry name" value="DNA-binding domain"/>
    <property type="match status" value="1"/>
</dbReference>
<evidence type="ECO:0000313" key="10">
    <source>
        <dbReference type="EMBL" id="OIT32776.1"/>
    </source>
</evidence>
<evidence type="ECO:0000259" key="9">
    <source>
        <dbReference type="PROSITE" id="PS51032"/>
    </source>
</evidence>
<dbReference type="InterPro" id="IPR016177">
    <property type="entry name" value="DNA-bd_dom_sf"/>
</dbReference>
<dbReference type="EMBL" id="MJEQ01000997">
    <property type="protein sequence ID" value="OIT32776.1"/>
    <property type="molecule type" value="Genomic_DNA"/>
</dbReference>
<reference evidence="10" key="1">
    <citation type="submission" date="2016-11" db="EMBL/GenBank/DDBJ databases">
        <title>The genome of Nicotiana attenuata.</title>
        <authorList>
            <person name="Xu S."/>
            <person name="Brockmoeller T."/>
            <person name="Gaquerel E."/>
            <person name="Navarro A."/>
            <person name="Kuhl H."/>
            <person name="Gase K."/>
            <person name="Ling Z."/>
            <person name="Zhou W."/>
            <person name="Kreitzer C."/>
            <person name="Stanke M."/>
            <person name="Tang H."/>
            <person name="Lyons E."/>
            <person name="Pandey P."/>
            <person name="Pandey S.P."/>
            <person name="Timmermann B."/>
            <person name="Baldwin I.T."/>
        </authorList>
    </citation>
    <scope>NUCLEOTIDE SEQUENCE [LARGE SCALE GENOMIC DNA]</scope>
    <source>
        <strain evidence="10">UT</strain>
    </source>
</reference>
<dbReference type="InterPro" id="IPR036955">
    <property type="entry name" value="AP2/ERF_dom_sf"/>
</dbReference>
<dbReference type="AlphaFoldDB" id="A0A314KTT5"/>
<keyword evidence="5" id="KW-0238">DNA-binding</keyword>
<feature type="region of interest" description="Disordered" evidence="8">
    <location>
        <begin position="225"/>
        <end position="246"/>
    </location>
</feature>
<dbReference type="SMR" id="A0A314KTT5"/>
<dbReference type="PRINTS" id="PR00367">
    <property type="entry name" value="ETHRSPELEMNT"/>
</dbReference>
<evidence type="ECO:0000256" key="8">
    <source>
        <dbReference type="SAM" id="MobiDB-lite"/>
    </source>
</evidence>
<feature type="compositionally biased region" description="Polar residues" evidence="8">
    <location>
        <begin position="13"/>
        <end position="23"/>
    </location>
</feature>
<dbReference type="STRING" id="49451.A0A314KTT5"/>
<evidence type="ECO:0000256" key="2">
    <source>
        <dbReference type="ARBA" id="ARBA00022745"/>
    </source>
</evidence>
<dbReference type="OrthoDB" id="642765at2759"/>
<gene>
    <name evidence="10" type="primary">ERF109_4</name>
    <name evidence="10" type="ORF">A4A49_08106</name>
</gene>
<proteinExistence type="predicted"/>
<dbReference type="FunFam" id="3.30.730.10:FF:000001">
    <property type="entry name" value="Ethylene-responsive transcription factor 2"/>
    <property type="match status" value="1"/>
</dbReference>